<dbReference type="InterPro" id="IPR043454">
    <property type="entry name" value="NPH3/RPT2-like"/>
</dbReference>
<dbReference type="Pfam" id="PF03000">
    <property type="entry name" value="NPH3"/>
    <property type="match status" value="1"/>
</dbReference>
<comment type="pathway">
    <text evidence="1">Protein modification; protein ubiquitination.</text>
</comment>
<dbReference type="InterPro" id="IPR011333">
    <property type="entry name" value="SKP1/BTB/POZ_sf"/>
</dbReference>
<comment type="similarity">
    <text evidence="3">Belongs to the NPH3 family.</text>
</comment>
<dbReference type="SUPFAM" id="SSF54695">
    <property type="entry name" value="POZ domain"/>
    <property type="match status" value="1"/>
</dbReference>
<dbReference type="AlphaFoldDB" id="A0AA88VDH5"/>
<proteinExistence type="inferred from homology"/>
<accession>A0AA88VDH5</accession>
<evidence type="ECO:0000313" key="5">
    <source>
        <dbReference type="EMBL" id="KAK3006124.1"/>
    </source>
</evidence>
<keyword evidence="6" id="KW-1185">Reference proteome</keyword>
<reference evidence="5" key="1">
    <citation type="submission" date="2022-12" db="EMBL/GenBank/DDBJ databases">
        <title>Draft genome assemblies for two species of Escallonia (Escalloniales).</title>
        <authorList>
            <person name="Chanderbali A."/>
            <person name="Dervinis C."/>
            <person name="Anghel I."/>
            <person name="Soltis D."/>
            <person name="Soltis P."/>
            <person name="Zapata F."/>
        </authorList>
    </citation>
    <scope>NUCLEOTIDE SEQUENCE</scope>
    <source>
        <strain evidence="5">UCBG64.0493</strain>
        <tissue evidence="5">Leaf</tissue>
    </source>
</reference>
<sequence>MHNDLEAEAPIDPFRFSGIFLGTTIHHEVKRGPTHLQAPCFAHKRISCCRHLCILSVSKITASNYQGSPTVVFFQMKRLSLMSLLETNSNTLSSFLDKRTKPWAIQLAGRIWRKRKPQQIPMVSRSAYIDRLVFQRSGGQTSLNIWLGNLPGGCKCFELVVKFCYGKRVELTAVNIAPLYCAAHFLEMSDDLQPGNLICRTETYLSFLILSSWKDTFRILRSCESISSWAKELQILKRCSEAIAWRSCMGPNAIKSSKKEVQCLNFLAEKGHNTNEEKVSDNWWFKDVSFLRIDHFVEVIASIKRNGTSGFLESDLNTSILPKNISYLESQLKKSVSFNFLLHLFKVDLILKVDAEILNKLERRIAFMLEGCRAQDLPVKNYGHGSTVYDVDIVVKAVEAYVSFLSDNFSSKRHAVGRLVDEYLMLAARNENLQASAHPNVTIEERSGICRVLEYQKLSQDAREHAMKNYRLPLNMTTRFVLLEHLNTTRSITANGRFTTMQSRRQSAE</sequence>
<evidence type="ECO:0000259" key="4">
    <source>
        <dbReference type="PROSITE" id="PS51649"/>
    </source>
</evidence>
<evidence type="ECO:0000256" key="1">
    <source>
        <dbReference type="ARBA" id="ARBA00004906"/>
    </source>
</evidence>
<dbReference type="Proteomes" id="UP001188597">
    <property type="component" value="Unassembled WGS sequence"/>
</dbReference>
<keyword evidence="2" id="KW-0833">Ubl conjugation pathway</keyword>
<evidence type="ECO:0000256" key="2">
    <source>
        <dbReference type="ARBA" id="ARBA00022786"/>
    </source>
</evidence>
<name>A0AA88VDH5_9ASTE</name>
<organism evidence="5 6">
    <name type="scientific">Escallonia herrerae</name>
    <dbReference type="NCBI Taxonomy" id="1293975"/>
    <lineage>
        <taxon>Eukaryota</taxon>
        <taxon>Viridiplantae</taxon>
        <taxon>Streptophyta</taxon>
        <taxon>Embryophyta</taxon>
        <taxon>Tracheophyta</taxon>
        <taxon>Spermatophyta</taxon>
        <taxon>Magnoliopsida</taxon>
        <taxon>eudicotyledons</taxon>
        <taxon>Gunneridae</taxon>
        <taxon>Pentapetalae</taxon>
        <taxon>asterids</taxon>
        <taxon>campanulids</taxon>
        <taxon>Escalloniales</taxon>
        <taxon>Escalloniaceae</taxon>
        <taxon>Escallonia</taxon>
    </lineage>
</organism>
<gene>
    <name evidence="5" type="ORF">RJ639_015503</name>
</gene>
<dbReference type="EMBL" id="JAVXUP010002037">
    <property type="protein sequence ID" value="KAK3006124.1"/>
    <property type="molecule type" value="Genomic_DNA"/>
</dbReference>
<feature type="domain" description="NPH3" evidence="4">
    <location>
        <begin position="436"/>
        <end position="487"/>
    </location>
</feature>
<dbReference type="InterPro" id="IPR027356">
    <property type="entry name" value="NPH3_dom"/>
</dbReference>
<evidence type="ECO:0000256" key="3">
    <source>
        <dbReference type="PROSITE-ProRule" id="PRU00982"/>
    </source>
</evidence>
<protein>
    <recommendedName>
        <fullName evidence="4">NPH3 domain-containing protein</fullName>
    </recommendedName>
</protein>
<dbReference type="PROSITE" id="PS51649">
    <property type="entry name" value="NPH3"/>
    <property type="match status" value="1"/>
</dbReference>
<comment type="caution">
    <text evidence="5">The sequence shown here is derived from an EMBL/GenBank/DDBJ whole genome shotgun (WGS) entry which is preliminary data.</text>
</comment>
<evidence type="ECO:0000313" key="6">
    <source>
        <dbReference type="Proteomes" id="UP001188597"/>
    </source>
</evidence>
<dbReference type="PANTHER" id="PTHR32370">
    <property type="entry name" value="OS12G0117600 PROTEIN"/>
    <property type="match status" value="1"/>
</dbReference>